<dbReference type="SUPFAM" id="SSF53383">
    <property type="entry name" value="PLP-dependent transferases"/>
    <property type="match status" value="1"/>
</dbReference>
<evidence type="ECO:0000313" key="8">
    <source>
        <dbReference type="Proteomes" id="UP001177003"/>
    </source>
</evidence>
<reference evidence="7" key="1">
    <citation type="submission" date="2023-04" db="EMBL/GenBank/DDBJ databases">
        <authorList>
            <person name="Vijverberg K."/>
            <person name="Xiong W."/>
            <person name="Schranz E."/>
        </authorList>
    </citation>
    <scope>NUCLEOTIDE SEQUENCE</scope>
</reference>
<protein>
    <recommendedName>
        <fullName evidence="9">Ornithine aminotransferase</fullName>
    </recommendedName>
</protein>
<dbReference type="Gene3D" id="3.40.640.10">
    <property type="entry name" value="Type I PLP-dependent aspartate aminotransferase-like (Major domain)"/>
    <property type="match status" value="1"/>
</dbReference>
<evidence type="ECO:0000256" key="1">
    <source>
        <dbReference type="ARBA" id="ARBA00001933"/>
    </source>
</evidence>
<gene>
    <name evidence="7" type="ORF">LSALG_LOCUS5150</name>
</gene>
<proteinExistence type="inferred from homology"/>
<dbReference type="InterPro" id="IPR015421">
    <property type="entry name" value="PyrdxlP-dep_Trfase_major"/>
</dbReference>
<dbReference type="InterPro" id="IPR015424">
    <property type="entry name" value="PyrdxlP-dep_Trfase"/>
</dbReference>
<dbReference type="GO" id="GO:0008483">
    <property type="term" value="F:transaminase activity"/>
    <property type="evidence" value="ECO:0007669"/>
    <property type="project" value="UniProtKB-KW"/>
</dbReference>
<dbReference type="GO" id="GO:0030170">
    <property type="term" value="F:pyridoxal phosphate binding"/>
    <property type="evidence" value="ECO:0007669"/>
    <property type="project" value="InterPro"/>
</dbReference>
<dbReference type="GO" id="GO:0009570">
    <property type="term" value="C:chloroplast stroma"/>
    <property type="evidence" value="ECO:0007669"/>
    <property type="project" value="TreeGrafter"/>
</dbReference>
<dbReference type="Proteomes" id="UP001177003">
    <property type="component" value="Chromosome 0"/>
</dbReference>
<accession>A0AA35VK69</accession>
<evidence type="ECO:0000256" key="5">
    <source>
        <dbReference type="ARBA" id="ARBA00022898"/>
    </source>
</evidence>
<evidence type="ECO:0000256" key="3">
    <source>
        <dbReference type="ARBA" id="ARBA00022576"/>
    </source>
</evidence>
<dbReference type="InterPro" id="IPR005814">
    <property type="entry name" value="Aminotrans_3"/>
</dbReference>
<dbReference type="InterPro" id="IPR050103">
    <property type="entry name" value="Class-III_PLP-dep_AT"/>
</dbReference>
<evidence type="ECO:0008006" key="9">
    <source>
        <dbReference type="Google" id="ProtNLM"/>
    </source>
</evidence>
<comment type="similarity">
    <text evidence="2 6">Belongs to the class-III pyridoxal-phosphate-dependent aminotransferase family.</text>
</comment>
<evidence type="ECO:0000313" key="7">
    <source>
        <dbReference type="EMBL" id="CAI9264502.1"/>
    </source>
</evidence>
<dbReference type="PANTHER" id="PTHR11986:SF79">
    <property type="entry name" value="ACETYLORNITHINE AMINOTRANSFERASE, MITOCHONDRIAL"/>
    <property type="match status" value="1"/>
</dbReference>
<keyword evidence="5 6" id="KW-0663">Pyridoxal phosphate</keyword>
<dbReference type="EMBL" id="OX465086">
    <property type="protein sequence ID" value="CAI9264502.1"/>
    <property type="molecule type" value="Genomic_DNA"/>
</dbReference>
<keyword evidence="8" id="KW-1185">Reference proteome</keyword>
<keyword evidence="3" id="KW-0032">Aminotransferase</keyword>
<evidence type="ECO:0000256" key="2">
    <source>
        <dbReference type="ARBA" id="ARBA00008954"/>
    </source>
</evidence>
<dbReference type="AlphaFoldDB" id="A0AA35VK69"/>
<dbReference type="InterPro" id="IPR015422">
    <property type="entry name" value="PyrdxlP-dep_Trfase_small"/>
</dbReference>
<dbReference type="Gene3D" id="3.90.1150.10">
    <property type="entry name" value="Aspartate Aminotransferase, domain 1"/>
    <property type="match status" value="1"/>
</dbReference>
<evidence type="ECO:0000256" key="6">
    <source>
        <dbReference type="RuleBase" id="RU003560"/>
    </source>
</evidence>
<dbReference type="Pfam" id="PF00202">
    <property type="entry name" value="Aminotran_3"/>
    <property type="match status" value="1"/>
</dbReference>
<organism evidence="7 8">
    <name type="scientific">Lactuca saligna</name>
    <name type="common">Willowleaf lettuce</name>
    <dbReference type="NCBI Taxonomy" id="75948"/>
    <lineage>
        <taxon>Eukaryota</taxon>
        <taxon>Viridiplantae</taxon>
        <taxon>Streptophyta</taxon>
        <taxon>Embryophyta</taxon>
        <taxon>Tracheophyta</taxon>
        <taxon>Spermatophyta</taxon>
        <taxon>Magnoliopsida</taxon>
        <taxon>eudicotyledons</taxon>
        <taxon>Gunneridae</taxon>
        <taxon>Pentapetalae</taxon>
        <taxon>asterids</taxon>
        <taxon>campanulids</taxon>
        <taxon>Asterales</taxon>
        <taxon>Asteraceae</taxon>
        <taxon>Cichorioideae</taxon>
        <taxon>Cichorieae</taxon>
        <taxon>Lactucinae</taxon>
        <taxon>Lactuca</taxon>
    </lineage>
</organism>
<dbReference type="PANTHER" id="PTHR11986">
    <property type="entry name" value="AMINOTRANSFERASE CLASS III"/>
    <property type="match status" value="1"/>
</dbReference>
<keyword evidence="4" id="KW-0808">Transferase</keyword>
<name>A0AA35VK69_LACSI</name>
<dbReference type="GO" id="GO:0042802">
    <property type="term" value="F:identical protein binding"/>
    <property type="evidence" value="ECO:0007669"/>
    <property type="project" value="TreeGrafter"/>
</dbReference>
<comment type="cofactor">
    <cofactor evidence="1">
        <name>pyridoxal 5'-phosphate</name>
        <dbReference type="ChEBI" id="CHEBI:597326"/>
    </cofactor>
</comment>
<evidence type="ECO:0000256" key="4">
    <source>
        <dbReference type="ARBA" id="ARBA00022679"/>
    </source>
</evidence>
<sequence length="333" mass="36747">MNSIFFTGGNFARLAVKNNTRKMGETKNKSRVLMGKAKAQLDFTYSGGFPRLKQSFVSSDPISESQVTFYLIMLAMFPFLDLFKDMISSASFVRGGMLYNSPLSDEAIMFTGACSRLLRFSSPPQPSATYVSLSINIPNSSPPPIQMEELINRVDEGEFQIVFLEPLQGLGGIYRFQQKDLIDLRSACNNSKTVLVMDEVQSGLGRSGTLWAHTPFGVEPDAMLIGFGDDIGIGAIVVNDILADYIHFYQPDKQFTPTPRYVVVGIRSIGLVSTIELKVNAQPLIIACQQLGLQLEFGGVINSIRMMPPAEVTHKQIDEAVAILQKSMIMVSY</sequence>